<protein>
    <submittedName>
        <fullName evidence="3">Uncharacterized protein LOC101852591</fullName>
    </submittedName>
</protein>
<sequence>MPGGSGRGGERSDGRGGFGRGAGAGSSAGTGPRVLLSGGRGQRGSAGGQMGSAGGQRGSVGGQRGVAGSLRGAGSPRGAGSLRGAGPQSGSGFAFGRGRARGLPATRSRGRGFGARGGGFAAPGLSSLGDLVDLAKKKAAMESMQYDELAQLVHAWKYVITSMPYKGDPVATVESSLQHPNVRGLRLQFDCRFLCKINCYSLYSGQLNLHKMQHGKPANFCFLVRGLGLNRERCRIDCFEKAYELIMTSKVEEVLCQEDCGEATLVQEVHNLFTADQKAFMDLLKKTVTTEGGRPRQFTKRPAKPMGPEVPEKKRKRLFTTMDLWSLDPHSLAPKKRVGILLDPDAPLRKKLLKLKELLKEEGITKLHLVSKVDQFAHKTAINIKNVYRFLEIPILGMESKTPVFMEIYFDNVLMAASPPDNKRNAAMQQAYRNLVDALCSQPIDVVAAGSQFWHPHMAYEPNICNIVTKWQGEDNNSLLTSNLANMKQMMQSMPDFSIPVERLILTEHESDENIENVFKCLELSATRNLMLLECELIRNPEMNFTCTMSLQGKELCTKVHGTKNGAKRVASEGVVKEMRKKNDYIYVKKEYVGKMVTKADLVAEGQKLKAAGCPPARYLPTTPPQPKGAPKTAEEKARMERDRKQQEEVENQPENVRLKPLLPYMAAAFYNIIDDFYKKVTMEDLMFSYSDLSKSQFEMMTMVAGRMGLRVITRVKSGEDPSASCPQGRPPFSLLRRTIKAQEMSKMLQLNGGKSGRYELQQLIHPSSKEELEAFRAQYLAKHQALVEARERPDDPPKQEAGAQAVAELTVQK</sequence>
<evidence type="ECO:0000313" key="2">
    <source>
        <dbReference type="Proteomes" id="UP000694888"/>
    </source>
</evidence>
<evidence type="ECO:0000313" key="3">
    <source>
        <dbReference type="RefSeq" id="XP_012946126.1"/>
    </source>
</evidence>
<gene>
    <name evidence="3" type="primary">LOC101852591</name>
</gene>
<dbReference type="RefSeq" id="XP_012946126.1">
    <property type="nucleotide sequence ID" value="XM_013090672.1"/>
</dbReference>
<evidence type="ECO:0000256" key="1">
    <source>
        <dbReference type="SAM" id="MobiDB-lite"/>
    </source>
</evidence>
<feature type="region of interest" description="Disordered" evidence="1">
    <location>
        <begin position="1"/>
        <end position="111"/>
    </location>
</feature>
<keyword evidence="2" id="KW-1185">Reference proteome</keyword>
<feature type="compositionally biased region" description="Gly residues" evidence="1">
    <location>
        <begin position="75"/>
        <end position="95"/>
    </location>
</feature>
<name>A0ABM1AEG5_APLCA</name>
<feature type="compositionally biased region" description="Basic and acidic residues" evidence="1">
    <location>
        <begin position="633"/>
        <end position="648"/>
    </location>
</feature>
<feature type="compositionally biased region" description="Gly residues" evidence="1">
    <location>
        <begin position="38"/>
        <end position="65"/>
    </location>
</feature>
<feature type="region of interest" description="Disordered" evidence="1">
    <location>
        <begin position="615"/>
        <end position="653"/>
    </location>
</feature>
<dbReference type="Proteomes" id="UP000694888">
    <property type="component" value="Unplaced"/>
</dbReference>
<organism evidence="2 3">
    <name type="scientific">Aplysia californica</name>
    <name type="common">California sea hare</name>
    <dbReference type="NCBI Taxonomy" id="6500"/>
    <lineage>
        <taxon>Eukaryota</taxon>
        <taxon>Metazoa</taxon>
        <taxon>Spiralia</taxon>
        <taxon>Lophotrochozoa</taxon>
        <taxon>Mollusca</taxon>
        <taxon>Gastropoda</taxon>
        <taxon>Heterobranchia</taxon>
        <taxon>Euthyneura</taxon>
        <taxon>Tectipleura</taxon>
        <taxon>Aplysiida</taxon>
        <taxon>Aplysioidea</taxon>
        <taxon>Aplysiidae</taxon>
        <taxon>Aplysia</taxon>
    </lineage>
</organism>
<reference evidence="3" key="1">
    <citation type="submission" date="2025-08" db="UniProtKB">
        <authorList>
            <consortium name="RefSeq"/>
        </authorList>
    </citation>
    <scope>IDENTIFICATION</scope>
</reference>
<feature type="compositionally biased region" description="Gly residues" evidence="1">
    <location>
        <begin position="15"/>
        <end position="28"/>
    </location>
</feature>
<dbReference type="GeneID" id="101852591"/>
<proteinExistence type="predicted"/>
<feature type="region of interest" description="Disordered" evidence="1">
    <location>
        <begin position="291"/>
        <end position="310"/>
    </location>
</feature>
<feature type="region of interest" description="Disordered" evidence="1">
    <location>
        <begin position="791"/>
        <end position="814"/>
    </location>
</feature>
<accession>A0ABM1AEG5</accession>